<dbReference type="SUPFAM" id="SSF55874">
    <property type="entry name" value="ATPase domain of HSP90 chaperone/DNA topoisomerase II/histidine kinase"/>
    <property type="match status" value="1"/>
</dbReference>
<dbReference type="Pfam" id="PF13581">
    <property type="entry name" value="HATPase_c_2"/>
    <property type="match status" value="1"/>
</dbReference>
<keyword evidence="3" id="KW-1185">Reference proteome</keyword>
<dbReference type="Proteomes" id="UP000730482">
    <property type="component" value="Unassembled WGS sequence"/>
</dbReference>
<dbReference type="EMBL" id="JAAFYZ010000031">
    <property type="protein sequence ID" value="MBS2547604.1"/>
    <property type="molecule type" value="Genomic_DNA"/>
</dbReference>
<comment type="caution">
    <text evidence="2">The sequence shown here is derived from an EMBL/GenBank/DDBJ whole genome shotgun (WGS) entry which is preliminary data.</text>
</comment>
<feature type="domain" description="PPM-type phosphatase" evidence="1">
    <location>
        <begin position="151"/>
        <end position="349"/>
    </location>
</feature>
<protein>
    <submittedName>
        <fullName evidence="2">ATP-binding protein</fullName>
    </submittedName>
</protein>
<evidence type="ECO:0000313" key="2">
    <source>
        <dbReference type="EMBL" id="MBS2547604.1"/>
    </source>
</evidence>
<organism evidence="2 3">
    <name type="scientific">Catenulispora pinistramenti</name>
    <dbReference type="NCBI Taxonomy" id="2705254"/>
    <lineage>
        <taxon>Bacteria</taxon>
        <taxon>Bacillati</taxon>
        <taxon>Actinomycetota</taxon>
        <taxon>Actinomycetes</taxon>
        <taxon>Catenulisporales</taxon>
        <taxon>Catenulisporaceae</taxon>
        <taxon>Catenulispora</taxon>
    </lineage>
</organism>
<dbReference type="GO" id="GO:0005524">
    <property type="term" value="F:ATP binding"/>
    <property type="evidence" value="ECO:0007669"/>
    <property type="project" value="UniProtKB-KW"/>
</dbReference>
<dbReference type="PANTHER" id="PTHR35801">
    <property type="entry name" value="PHOSPHOSERINE PHOSPHATASE RSBX"/>
    <property type="match status" value="1"/>
</dbReference>
<dbReference type="PANTHER" id="PTHR35801:SF1">
    <property type="entry name" value="PHOSPHOSERINE PHOSPHATASE RSBX"/>
    <property type="match status" value="1"/>
</dbReference>
<accession>A0ABS5KNJ9</accession>
<dbReference type="SUPFAM" id="SSF81606">
    <property type="entry name" value="PP2C-like"/>
    <property type="match status" value="1"/>
</dbReference>
<keyword evidence="2" id="KW-0067">ATP-binding</keyword>
<evidence type="ECO:0000313" key="3">
    <source>
        <dbReference type="Proteomes" id="UP000730482"/>
    </source>
</evidence>
<dbReference type="InterPro" id="IPR001932">
    <property type="entry name" value="PPM-type_phosphatase-like_dom"/>
</dbReference>
<dbReference type="RefSeq" id="WP_212009188.1">
    <property type="nucleotide sequence ID" value="NZ_JAAFYZ010000031.1"/>
</dbReference>
<proteinExistence type="predicted"/>
<gene>
    <name evidence="2" type="ORF">KGQ19_12045</name>
</gene>
<sequence length="357" mass="37241">MDALTTGAMDETWIRQDVSSTARARRAAAELARRVGMSAERVGQIELAVTEAAVNLTTHADDGALLLRLIDTGPAVAVELLAIDHGPGIADLDHARRTGVSTAGTPGLGLGVVERMADSFDVHSVLGRGTVLVARFRDREKSATPETPLPEPTMTGLTRPLSGEQVCGDAWSAKSVVPKEQTGDPVPVVVMLCDGLGHGPLAARASGQAVAVLHRGTAEDPKDIINEFHHALAGTRGGAVAVARIDWHRRRIDFCGIGNVSAFVVADDARSSLLSSPGIVGHHLPRLRGHEAALPPGASVVFHSDGLTERWSPAAMPGLFAASSTLIAAHLLREAGVRRDDASVLVVKDPAAPGARS</sequence>
<dbReference type="Gene3D" id="3.30.565.10">
    <property type="entry name" value="Histidine kinase-like ATPase, C-terminal domain"/>
    <property type="match status" value="1"/>
</dbReference>
<reference evidence="2 3" key="1">
    <citation type="submission" date="2020-02" db="EMBL/GenBank/DDBJ databases">
        <title>Acidophilic actinobacteria isolated from forest soil.</title>
        <authorList>
            <person name="Golinska P."/>
        </authorList>
    </citation>
    <scope>NUCLEOTIDE SEQUENCE [LARGE SCALE GENOMIC DNA]</scope>
    <source>
        <strain evidence="2 3">NL8</strain>
    </source>
</reference>
<dbReference type="Pfam" id="PF07228">
    <property type="entry name" value="SpoIIE"/>
    <property type="match status" value="1"/>
</dbReference>
<name>A0ABS5KNJ9_9ACTN</name>
<dbReference type="SMART" id="SM00331">
    <property type="entry name" value="PP2C_SIG"/>
    <property type="match status" value="1"/>
</dbReference>
<dbReference type="CDD" id="cd16934">
    <property type="entry name" value="HATPase_RsbT-like"/>
    <property type="match status" value="1"/>
</dbReference>
<keyword evidence="2" id="KW-0547">Nucleotide-binding</keyword>
<dbReference type="InterPro" id="IPR039248">
    <property type="entry name" value="Ptase_RsbX"/>
</dbReference>
<dbReference type="InterPro" id="IPR036457">
    <property type="entry name" value="PPM-type-like_dom_sf"/>
</dbReference>
<dbReference type="InterPro" id="IPR036890">
    <property type="entry name" value="HATPase_C_sf"/>
</dbReference>
<evidence type="ECO:0000259" key="1">
    <source>
        <dbReference type="SMART" id="SM00331"/>
    </source>
</evidence>
<dbReference type="InterPro" id="IPR003594">
    <property type="entry name" value="HATPase_dom"/>
</dbReference>
<dbReference type="Gene3D" id="3.60.40.10">
    <property type="entry name" value="PPM-type phosphatase domain"/>
    <property type="match status" value="1"/>
</dbReference>